<dbReference type="Proteomes" id="UP000053676">
    <property type="component" value="Unassembled WGS sequence"/>
</dbReference>
<accession>W2T0P8</accession>
<dbReference type="PANTHER" id="PTHR11533:SF293">
    <property type="entry name" value="AMINOPEPTIDASE-2-RELATED"/>
    <property type="match status" value="1"/>
</dbReference>
<dbReference type="Pfam" id="PF17900">
    <property type="entry name" value="Peptidase_M1_N"/>
    <property type="match status" value="1"/>
</dbReference>
<dbReference type="GO" id="GO:0008270">
    <property type="term" value="F:zinc ion binding"/>
    <property type="evidence" value="ECO:0007669"/>
    <property type="project" value="TreeGrafter"/>
</dbReference>
<dbReference type="OrthoDB" id="5868348at2759"/>
<dbReference type="Gene3D" id="2.60.40.1730">
    <property type="entry name" value="tricorn interacting facor f3 domain"/>
    <property type="match status" value="1"/>
</dbReference>
<evidence type="ECO:0000259" key="1">
    <source>
        <dbReference type="Pfam" id="PF17900"/>
    </source>
</evidence>
<dbReference type="KEGG" id="nai:NECAME_00550"/>
<dbReference type="GO" id="GO:0005737">
    <property type="term" value="C:cytoplasm"/>
    <property type="evidence" value="ECO:0007669"/>
    <property type="project" value="TreeGrafter"/>
</dbReference>
<dbReference type="InterPro" id="IPR050344">
    <property type="entry name" value="Peptidase_M1_aminopeptidases"/>
</dbReference>
<dbReference type="InterPro" id="IPR042097">
    <property type="entry name" value="Aminopeptidase_N-like_N_sf"/>
</dbReference>
<dbReference type="GO" id="GO:0006508">
    <property type="term" value="P:proteolysis"/>
    <property type="evidence" value="ECO:0007669"/>
    <property type="project" value="TreeGrafter"/>
</dbReference>
<keyword evidence="3" id="KW-1185">Reference proteome</keyword>
<dbReference type="GO" id="GO:0042277">
    <property type="term" value="F:peptide binding"/>
    <property type="evidence" value="ECO:0007669"/>
    <property type="project" value="TreeGrafter"/>
</dbReference>
<feature type="domain" description="Aminopeptidase N-like N-terminal" evidence="1">
    <location>
        <begin position="83"/>
        <end position="126"/>
    </location>
</feature>
<evidence type="ECO:0000313" key="3">
    <source>
        <dbReference type="Proteomes" id="UP000053676"/>
    </source>
</evidence>
<name>W2T0P8_NECAM</name>
<dbReference type="EMBL" id="KI660311">
    <property type="protein sequence ID" value="ETN75139.1"/>
    <property type="molecule type" value="Genomic_DNA"/>
</dbReference>
<dbReference type="PANTHER" id="PTHR11533">
    <property type="entry name" value="PROTEASE M1 ZINC METALLOPROTEASE"/>
    <property type="match status" value="1"/>
</dbReference>
<dbReference type="GO" id="GO:0070006">
    <property type="term" value="F:metalloaminopeptidase activity"/>
    <property type="evidence" value="ECO:0007669"/>
    <property type="project" value="TreeGrafter"/>
</dbReference>
<dbReference type="InterPro" id="IPR045357">
    <property type="entry name" value="Aminopeptidase_N-like_N"/>
</dbReference>
<gene>
    <name evidence="2" type="ORF">NECAME_00550</name>
</gene>
<dbReference type="GO" id="GO:0016020">
    <property type="term" value="C:membrane"/>
    <property type="evidence" value="ECO:0007669"/>
    <property type="project" value="TreeGrafter"/>
</dbReference>
<reference evidence="3" key="1">
    <citation type="journal article" date="2014" name="Nat. Genet.">
        <title>Genome of the human hookworm Necator americanus.</title>
        <authorList>
            <person name="Tang Y.T."/>
            <person name="Gao X."/>
            <person name="Rosa B.A."/>
            <person name="Abubucker S."/>
            <person name="Hallsworth-Pepin K."/>
            <person name="Martin J."/>
            <person name="Tyagi R."/>
            <person name="Heizer E."/>
            <person name="Zhang X."/>
            <person name="Bhonagiri-Palsikar V."/>
            <person name="Minx P."/>
            <person name="Warren W.C."/>
            <person name="Wang Q."/>
            <person name="Zhan B."/>
            <person name="Hotez P.J."/>
            <person name="Sternberg P.W."/>
            <person name="Dougall A."/>
            <person name="Gaze S.T."/>
            <person name="Mulvenna J."/>
            <person name="Sotillo J."/>
            <person name="Ranganathan S."/>
            <person name="Rabelo E.M."/>
            <person name="Wilson R.K."/>
            <person name="Felgner P.L."/>
            <person name="Bethony J."/>
            <person name="Hawdon J.M."/>
            <person name="Gasser R.B."/>
            <person name="Loukas A."/>
            <person name="Mitreva M."/>
        </authorList>
    </citation>
    <scope>NUCLEOTIDE SEQUENCE [LARGE SCALE GENOMIC DNA]</scope>
</reference>
<dbReference type="AlphaFoldDB" id="W2T0P8"/>
<proteinExistence type="predicted"/>
<sequence>MTFDGRIAMSIVVKKPTSVFTLNAHNLNIISLKLTDILQRPVAVAGAIFPCLDEPSYKAVKKRMKWIFSDSRGVLIFICLQIFSIELVYPSSHVPLANMMEEKTIELKNGWSRVIFKPTPLMSTYLVAFTIGPYVSSKITNQDGTLLNFGPR</sequence>
<evidence type="ECO:0000313" key="2">
    <source>
        <dbReference type="EMBL" id="ETN75139.1"/>
    </source>
</evidence>
<organism evidence="2 3">
    <name type="scientific">Necator americanus</name>
    <name type="common">Human hookworm</name>
    <dbReference type="NCBI Taxonomy" id="51031"/>
    <lineage>
        <taxon>Eukaryota</taxon>
        <taxon>Metazoa</taxon>
        <taxon>Ecdysozoa</taxon>
        <taxon>Nematoda</taxon>
        <taxon>Chromadorea</taxon>
        <taxon>Rhabditida</taxon>
        <taxon>Rhabditina</taxon>
        <taxon>Rhabditomorpha</taxon>
        <taxon>Strongyloidea</taxon>
        <taxon>Ancylostomatidae</taxon>
        <taxon>Bunostominae</taxon>
        <taxon>Necator</taxon>
    </lineage>
</organism>
<dbReference type="GO" id="GO:0043171">
    <property type="term" value="P:peptide catabolic process"/>
    <property type="evidence" value="ECO:0007669"/>
    <property type="project" value="TreeGrafter"/>
</dbReference>
<dbReference type="GO" id="GO:0005615">
    <property type="term" value="C:extracellular space"/>
    <property type="evidence" value="ECO:0007669"/>
    <property type="project" value="TreeGrafter"/>
</dbReference>
<protein>
    <recommendedName>
        <fullName evidence="1">Aminopeptidase N-like N-terminal domain-containing protein</fullName>
    </recommendedName>
</protein>
<dbReference type="SUPFAM" id="SSF63737">
    <property type="entry name" value="Leukotriene A4 hydrolase N-terminal domain"/>
    <property type="match status" value="1"/>
</dbReference>